<reference evidence="5 6" key="1">
    <citation type="submission" date="2024-09" db="EMBL/GenBank/DDBJ databases">
        <authorList>
            <person name="Sun Q."/>
            <person name="Mori K."/>
        </authorList>
    </citation>
    <scope>NUCLEOTIDE SEQUENCE [LARGE SCALE GENOMIC DNA]</scope>
    <source>
        <strain evidence="5 6">JCM 11201</strain>
    </source>
</reference>
<dbReference type="RefSeq" id="WP_379952062.1">
    <property type="nucleotide sequence ID" value="NZ_JBHMAF010000196.1"/>
</dbReference>
<evidence type="ECO:0000256" key="3">
    <source>
        <dbReference type="RuleBase" id="RU003476"/>
    </source>
</evidence>
<evidence type="ECO:0000313" key="6">
    <source>
        <dbReference type="Proteomes" id="UP001589609"/>
    </source>
</evidence>
<dbReference type="InterPro" id="IPR000086">
    <property type="entry name" value="NUDIX_hydrolase_dom"/>
</dbReference>
<dbReference type="PANTHER" id="PTHR43046:SF2">
    <property type="entry name" value="8-OXO-DGTP DIPHOSPHATASE-RELATED"/>
    <property type="match status" value="1"/>
</dbReference>
<organism evidence="5 6">
    <name type="scientific">Ectobacillus funiculus</name>
    <dbReference type="NCBI Taxonomy" id="137993"/>
    <lineage>
        <taxon>Bacteria</taxon>
        <taxon>Bacillati</taxon>
        <taxon>Bacillota</taxon>
        <taxon>Bacilli</taxon>
        <taxon>Bacillales</taxon>
        <taxon>Bacillaceae</taxon>
        <taxon>Ectobacillus</taxon>
    </lineage>
</organism>
<evidence type="ECO:0000256" key="2">
    <source>
        <dbReference type="ARBA" id="ARBA00022801"/>
    </source>
</evidence>
<keyword evidence="6" id="KW-1185">Reference proteome</keyword>
<dbReference type="SUPFAM" id="SSF55811">
    <property type="entry name" value="Nudix"/>
    <property type="match status" value="1"/>
</dbReference>
<dbReference type="InterPro" id="IPR015797">
    <property type="entry name" value="NUDIX_hydrolase-like_dom_sf"/>
</dbReference>
<dbReference type="InterPro" id="IPR020476">
    <property type="entry name" value="Nudix_hydrolase"/>
</dbReference>
<comment type="caution">
    <text evidence="5">The sequence shown here is derived from an EMBL/GenBank/DDBJ whole genome shotgun (WGS) entry which is preliminary data.</text>
</comment>
<evidence type="ECO:0000259" key="4">
    <source>
        <dbReference type="PROSITE" id="PS51462"/>
    </source>
</evidence>
<dbReference type="CDD" id="cd04677">
    <property type="entry name" value="NUDIX_Hydrolase"/>
    <property type="match status" value="1"/>
</dbReference>
<name>A0ABV5WN53_9BACI</name>
<sequence>MGYIEELREMIGTRPIILNGSAIIVLNHSQEVLLQLRTDTNDWSVPGGAMEIGETLEETASRELLEETGLKSEMLQFLGVLSGKDMYYQYPNGNEVYNVIHVFQADSVAGSLRVDEEGQDLQYFPIEKLPEELNPVTERILHKYLFAIAE</sequence>
<protein>
    <submittedName>
        <fullName evidence="5">NUDIX hydrolase</fullName>
    </submittedName>
</protein>
<dbReference type="PRINTS" id="PR00502">
    <property type="entry name" value="NUDIXFAMILY"/>
</dbReference>
<comment type="cofactor">
    <cofactor evidence="1">
        <name>Mg(2+)</name>
        <dbReference type="ChEBI" id="CHEBI:18420"/>
    </cofactor>
</comment>
<keyword evidence="2 3" id="KW-0378">Hydrolase</keyword>
<feature type="domain" description="Nudix hydrolase" evidence="4">
    <location>
        <begin position="15"/>
        <end position="149"/>
    </location>
</feature>
<proteinExistence type="inferred from homology"/>
<dbReference type="Pfam" id="PF00293">
    <property type="entry name" value="NUDIX"/>
    <property type="match status" value="1"/>
</dbReference>
<evidence type="ECO:0000256" key="1">
    <source>
        <dbReference type="ARBA" id="ARBA00001946"/>
    </source>
</evidence>
<dbReference type="Gene3D" id="3.90.79.10">
    <property type="entry name" value="Nucleoside Triphosphate Pyrophosphohydrolase"/>
    <property type="match status" value="1"/>
</dbReference>
<dbReference type="InterPro" id="IPR020084">
    <property type="entry name" value="NUDIX_hydrolase_CS"/>
</dbReference>
<comment type="similarity">
    <text evidence="3">Belongs to the Nudix hydrolase family.</text>
</comment>
<accession>A0ABV5WN53</accession>
<dbReference type="Proteomes" id="UP001589609">
    <property type="component" value="Unassembled WGS sequence"/>
</dbReference>
<dbReference type="GO" id="GO:0016787">
    <property type="term" value="F:hydrolase activity"/>
    <property type="evidence" value="ECO:0007669"/>
    <property type="project" value="UniProtKB-KW"/>
</dbReference>
<dbReference type="EMBL" id="JBHMAF010000196">
    <property type="protein sequence ID" value="MFB9762039.1"/>
    <property type="molecule type" value="Genomic_DNA"/>
</dbReference>
<gene>
    <name evidence="5" type="ORF">ACFFMS_27820</name>
</gene>
<dbReference type="PROSITE" id="PS51462">
    <property type="entry name" value="NUDIX"/>
    <property type="match status" value="1"/>
</dbReference>
<evidence type="ECO:0000313" key="5">
    <source>
        <dbReference type="EMBL" id="MFB9762039.1"/>
    </source>
</evidence>
<dbReference type="PANTHER" id="PTHR43046">
    <property type="entry name" value="GDP-MANNOSE MANNOSYL HYDROLASE"/>
    <property type="match status" value="1"/>
</dbReference>
<dbReference type="PROSITE" id="PS00893">
    <property type="entry name" value="NUDIX_BOX"/>
    <property type="match status" value="1"/>
</dbReference>